<sequence length="183" mass="21548">MTSQVLTLVGKNGKQSVRREWERVQTKPHQINTTILKIEQQLQNCITDWLTFIKESEQLSYELNNFESSLKMINIRIQNDGQTPVDTLRNMKNDLDLIESKLNSLNRFAIDLSQRTQETDLLEHLQQLQIFIQRLKILLKDLLRKATDGQTKYSLYSQQINNYNELLNECELILNKIINDIDI</sequence>
<keyword evidence="1" id="KW-0175">Coiled coil</keyword>
<evidence type="ECO:0000313" key="2">
    <source>
        <dbReference type="EMBL" id="CAF4293800.1"/>
    </source>
</evidence>
<comment type="caution">
    <text evidence="2">The sequence shown here is derived from an EMBL/GenBank/DDBJ whole genome shotgun (WGS) entry which is preliminary data.</text>
</comment>
<feature type="coiled-coil region" evidence="1">
    <location>
        <begin position="88"/>
        <end position="145"/>
    </location>
</feature>
<dbReference type="Proteomes" id="UP000663874">
    <property type="component" value="Unassembled WGS sequence"/>
</dbReference>
<proteinExistence type="predicted"/>
<feature type="non-terminal residue" evidence="2">
    <location>
        <position position="1"/>
    </location>
</feature>
<organism evidence="2 3">
    <name type="scientific">Rotaria sordida</name>
    <dbReference type="NCBI Taxonomy" id="392033"/>
    <lineage>
        <taxon>Eukaryota</taxon>
        <taxon>Metazoa</taxon>
        <taxon>Spiralia</taxon>
        <taxon>Gnathifera</taxon>
        <taxon>Rotifera</taxon>
        <taxon>Eurotatoria</taxon>
        <taxon>Bdelloidea</taxon>
        <taxon>Philodinida</taxon>
        <taxon>Philodinidae</taxon>
        <taxon>Rotaria</taxon>
    </lineage>
</organism>
<evidence type="ECO:0000313" key="3">
    <source>
        <dbReference type="Proteomes" id="UP000663874"/>
    </source>
</evidence>
<reference evidence="2" key="1">
    <citation type="submission" date="2021-02" db="EMBL/GenBank/DDBJ databases">
        <authorList>
            <person name="Nowell W R."/>
        </authorList>
    </citation>
    <scope>NUCLEOTIDE SEQUENCE</scope>
</reference>
<accession>A0A820HHQ4</accession>
<gene>
    <name evidence="2" type="ORF">FNK824_LOCUS40372</name>
</gene>
<evidence type="ECO:0000256" key="1">
    <source>
        <dbReference type="SAM" id="Coils"/>
    </source>
</evidence>
<dbReference type="AlphaFoldDB" id="A0A820HHQ4"/>
<name>A0A820HHQ4_9BILA</name>
<dbReference type="EMBL" id="CAJOBE010031669">
    <property type="protein sequence ID" value="CAF4293800.1"/>
    <property type="molecule type" value="Genomic_DNA"/>
</dbReference>
<protein>
    <submittedName>
        <fullName evidence="2">Uncharacterized protein</fullName>
    </submittedName>
</protein>